<keyword evidence="2" id="KW-1185">Reference proteome</keyword>
<organism evidence="1 2">
    <name type="scientific">Trichinella britovi</name>
    <name type="common">Parasitic roundworm</name>
    <dbReference type="NCBI Taxonomy" id="45882"/>
    <lineage>
        <taxon>Eukaryota</taxon>
        <taxon>Metazoa</taxon>
        <taxon>Ecdysozoa</taxon>
        <taxon>Nematoda</taxon>
        <taxon>Enoplea</taxon>
        <taxon>Dorylaimia</taxon>
        <taxon>Trichinellida</taxon>
        <taxon>Trichinellidae</taxon>
        <taxon>Trichinella</taxon>
    </lineage>
</organism>
<dbReference type="Proteomes" id="UP000054653">
    <property type="component" value="Unassembled WGS sequence"/>
</dbReference>
<dbReference type="AlphaFoldDB" id="A0A0V1AML5"/>
<evidence type="ECO:0000313" key="1">
    <source>
        <dbReference type="EMBL" id="KRY25885.1"/>
    </source>
</evidence>
<dbReference type="EMBL" id="JYDI01002061">
    <property type="protein sequence ID" value="KRY25885.1"/>
    <property type="molecule type" value="Genomic_DNA"/>
</dbReference>
<dbReference type="OrthoDB" id="421393at2759"/>
<reference evidence="1 2" key="1">
    <citation type="submission" date="2015-01" db="EMBL/GenBank/DDBJ databases">
        <title>Evolution of Trichinella species and genotypes.</title>
        <authorList>
            <person name="Korhonen P.K."/>
            <person name="Edoardo P."/>
            <person name="Giuseppe L.R."/>
            <person name="Gasser R.B."/>
        </authorList>
    </citation>
    <scope>NUCLEOTIDE SEQUENCE [LARGE SCALE GENOMIC DNA]</scope>
    <source>
        <strain evidence="1">ISS120</strain>
    </source>
</reference>
<dbReference type="STRING" id="45882.A0A0V1AML5"/>
<comment type="caution">
    <text evidence="1">The sequence shown here is derived from an EMBL/GenBank/DDBJ whole genome shotgun (WGS) entry which is preliminary data.</text>
</comment>
<proteinExistence type="predicted"/>
<protein>
    <submittedName>
        <fullName evidence="1">Uncharacterized protein</fullName>
    </submittedName>
</protein>
<evidence type="ECO:0000313" key="2">
    <source>
        <dbReference type="Proteomes" id="UP000054653"/>
    </source>
</evidence>
<accession>A0A0V1AML5</accession>
<gene>
    <name evidence="1" type="ORF">T03_3322</name>
</gene>
<name>A0A0V1AML5_TRIBR</name>
<sequence>MQWEFYKVPFKESVALLRERRVLVKSRMALIIAKRCHLLSADSHLADLRVLGDARCPTQKYVSSADSLSFTMEMVEPVSSCELYT</sequence>